<evidence type="ECO:0000313" key="3">
    <source>
        <dbReference type="Proteomes" id="UP000268059"/>
    </source>
</evidence>
<evidence type="ECO:0000313" key="2">
    <source>
        <dbReference type="EMBL" id="BBH25560.1"/>
    </source>
</evidence>
<dbReference type="KEGG" id="ebm:SG0102_04940"/>
<evidence type="ECO:0000259" key="1">
    <source>
        <dbReference type="Pfam" id="PF08241"/>
    </source>
</evidence>
<dbReference type="EMBL" id="AP019309">
    <property type="protein sequence ID" value="BBH25560.1"/>
    <property type="molecule type" value="Genomic_DNA"/>
</dbReference>
<dbReference type="OrthoDB" id="9810615at2"/>
<dbReference type="Gene3D" id="3.40.50.150">
    <property type="entry name" value="Vaccinia Virus protein VP39"/>
    <property type="match status" value="1"/>
</dbReference>
<feature type="domain" description="Methyltransferase type 11" evidence="1">
    <location>
        <begin position="48"/>
        <end position="143"/>
    </location>
</feature>
<reference evidence="2 3" key="1">
    <citation type="submission" date="2018-11" db="EMBL/GenBank/DDBJ databases">
        <title>Novel Erysipelotrichaceae bacterium isolated from small intestine of a swine.</title>
        <authorList>
            <person name="Kim J.S."/>
            <person name="Choe H."/>
            <person name="Lee Y.R."/>
            <person name="Kim K.M."/>
            <person name="Park D.S."/>
        </authorList>
    </citation>
    <scope>NUCLEOTIDE SEQUENCE [LARGE SCALE GENOMIC DNA]</scope>
    <source>
        <strain evidence="2 3">SG0102</strain>
    </source>
</reference>
<protein>
    <submittedName>
        <fullName evidence="2">SAM-dependent methyltransferase</fullName>
    </submittedName>
</protein>
<keyword evidence="2" id="KW-0808">Transferase</keyword>
<dbReference type="CDD" id="cd02440">
    <property type="entry name" value="AdoMet_MTases"/>
    <property type="match status" value="1"/>
</dbReference>
<dbReference type="GO" id="GO:0032259">
    <property type="term" value="P:methylation"/>
    <property type="evidence" value="ECO:0007669"/>
    <property type="project" value="UniProtKB-KW"/>
</dbReference>
<dbReference type="Pfam" id="PF08241">
    <property type="entry name" value="Methyltransf_11"/>
    <property type="match status" value="1"/>
</dbReference>
<dbReference type="RefSeq" id="WP_125118497.1">
    <property type="nucleotide sequence ID" value="NZ_AP019309.1"/>
</dbReference>
<dbReference type="InterPro" id="IPR013216">
    <property type="entry name" value="Methyltransf_11"/>
</dbReference>
<keyword evidence="2" id="KW-0489">Methyltransferase</keyword>
<dbReference type="SUPFAM" id="SSF53335">
    <property type="entry name" value="S-adenosyl-L-methionine-dependent methyltransferases"/>
    <property type="match status" value="1"/>
</dbReference>
<proteinExistence type="predicted"/>
<keyword evidence="3" id="KW-1185">Reference proteome</keyword>
<sequence>MNEEQLITYYNKFNEDKRLKTKHARVEYLTAMHYIHECLRQTSGKKILDLGAGTGAYALPLFEEGYDVTAVELVKHNLRTMQMKAPQLDARWGNAMDLSAFADDSFDVILMFGPMYHLISHEDKMTALKEAKRVIKKDGFILISYCMNEYAIITHGIKEGFLKASVQDNQVDETYHVLSAPEDLYSYVRLEDINRLQAEAQLSRYKIIVQDGMAEYLKKEINTMDEETFTLVMDYHLKNCERPELLGYSRHVLDILTKE</sequence>
<organism evidence="2 3">
    <name type="scientific">Intestinibaculum porci</name>
    <dbReference type="NCBI Taxonomy" id="2487118"/>
    <lineage>
        <taxon>Bacteria</taxon>
        <taxon>Bacillati</taxon>
        <taxon>Bacillota</taxon>
        <taxon>Erysipelotrichia</taxon>
        <taxon>Erysipelotrichales</taxon>
        <taxon>Erysipelotrichaceae</taxon>
        <taxon>Intestinibaculum</taxon>
    </lineage>
</organism>
<gene>
    <name evidence="2" type="ORF">SG0102_04940</name>
</gene>
<accession>A0A3G9J323</accession>
<dbReference type="InterPro" id="IPR029063">
    <property type="entry name" value="SAM-dependent_MTases_sf"/>
</dbReference>
<dbReference type="InParanoid" id="A0A3G9J323"/>
<dbReference type="AlphaFoldDB" id="A0A3G9J323"/>
<dbReference type="PANTHER" id="PTHR42912">
    <property type="entry name" value="METHYLTRANSFERASE"/>
    <property type="match status" value="1"/>
</dbReference>
<name>A0A3G9J323_9FIRM</name>
<dbReference type="GO" id="GO:0008757">
    <property type="term" value="F:S-adenosylmethionine-dependent methyltransferase activity"/>
    <property type="evidence" value="ECO:0007669"/>
    <property type="project" value="InterPro"/>
</dbReference>
<dbReference type="Proteomes" id="UP000268059">
    <property type="component" value="Chromosome"/>
</dbReference>
<dbReference type="InterPro" id="IPR050508">
    <property type="entry name" value="Methyltransf_Superfamily"/>
</dbReference>